<organism evidence="1">
    <name type="scientific">marine sediment metagenome</name>
    <dbReference type="NCBI Taxonomy" id="412755"/>
    <lineage>
        <taxon>unclassified sequences</taxon>
        <taxon>metagenomes</taxon>
        <taxon>ecological metagenomes</taxon>
    </lineage>
</organism>
<protein>
    <submittedName>
        <fullName evidence="1">Uncharacterized protein</fullName>
    </submittedName>
</protein>
<reference evidence="1" key="1">
    <citation type="journal article" date="2015" name="Nature">
        <title>Complex archaea that bridge the gap between prokaryotes and eukaryotes.</title>
        <authorList>
            <person name="Spang A."/>
            <person name="Saw J.H."/>
            <person name="Jorgensen S.L."/>
            <person name="Zaremba-Niedzwiedzka K."/>
            <person name="Martijn J."/>
            <person name="Lind A.E."/>
            <person name="van Eijk R."/>
            <person name="Schleper C."/>
            <person name="Guy L."/>
            <person name="Ettema T.J."/>
        </authorList>
    </citation>
    <scope>NUCLEOTIDE SEQUENCE</scope>
</reference>
<dbReference type="AlphaFoldDB" id="A0A0F9QLT8"/>
<sequence length="65" mass="7630">MERIATVIVDVSPGKPYNEILLKLDMYVDGLYAKDKKYFISYNPAISKTRITDEEARRFLQRMIT</sequence>
<proteinExistence type="predicted"/>
<gene>
    <name evidence="1" type="ORF">LCGC14_1078630</name>
</gene>
<dbReference type="EMBL" id="LAZR01004705">
    <property type="protein sequence ID" value="KKN06308.1"/>
    <property type="molecule type" value="Genomic_DNA"/>
</dbReference>
<comment type="caution">
    <text evidence="1">The sequence shown here is derived from an EMBL/GenBank/DDBJ whole genome shotgun (WGS) entry which is preliminary data.</text>
</comment>
<name>A0A0F9QLT8_9ZZZZ</name>
<evidence type="ECO:0000313" key="1">
    <source>
        <dbReference type="EMBL" id="KKN06308.1"/>
    </source>
</evidence>
<accession>A0A0F9QLT8</accession>